<name>A0ACB9ZRJ4_CATRO</name>
<sequence length="170" mass="20168">MQLLGITSLRNQLWSKIKQKMIIREIGAKRSSKYLKTPYERLLRVRKVRRNVLSLQHLLILCGAQAFDHMEQGIWDFILSTKYLGLSRFVMRTLALGKWLEDVISNKIDVLFHIINLHANRLCIEQDLLKLVKNKILKLQLPYRMEVFLLKRRVWLSNCVMDGFDRHVPN</sequence>
<comment type="caution">
    <text evidence="1">The sequence shown here is derived from an EMBL/GenBank/DDBJ whole genome shotgun (WGS) entry which is preliminary data.</text>
</comment>
<dbReference type="Proteomes" id="UP001060085">
    <property type="component" value="Linkage Group LG08"/>
</dbReference>
<proteinExistence type="predicted"/>
<dbReference type="EMBL" id="CM044708">
    <property type="protein sequence ID" value="KAI5650329.1"/>
    <property type="molecule type" value="Genomic_DNA"/>
</dbReference>
<protein>
    <submittedName>
        <fullName evidence="1">Uncharacterized protein</fullName>
    </submittedName>
</protein>
<accession>A0ACB9ZRJ4</accession>
<gene>
    <name evidence="1" type="ORF">M9H77_36334</name>
</gene>
<evidence type="ECO:0000313" key="1">
    <source>
        <dbReference type="EMBL" id="KAI5650329.1"/>
    </source>
</evidence>
<reference evidence="2" key="1">
    <citation type="journal article" date="2023" name="Nat. Plants">
        <title>Single-cell RNA sequencing provides a high-resolution roadmap for understanding the multicellular compartmentation of specialized metabolism.</title>
        <authorList>
            <person name="Sun S."/>
            <person name="Shen X."/>
            <person name="Li Y."/>
            <person name="Li Y."/>
            <person name="Wang S."/>
            <person name="Li R."/>
            <person name="Zhang H."/>
            <person name="Shen G."/>
            <person name="Guo B."/>
            <person name="Wei J."/>
            <person name="Xu J."/>
            <person name="St-Pierre B."/>
            <person name="Chen S."/>
            <person name="Sun C."/>
        </authorList>
    </citation>
    <scope>NUCLEOTIDE SEQUENCE [LARGE SCALE GENOMIC DNA]</scope>
</reference>
<keyword evidence="2" id="KW-1185">Reference proteome</keyword>
<evidence type="ECO:0000313" key="2">
    <source>
        <dbReference type="Proteomes" id="UP001060085"/>
    </source>
</evidence>
<organism evidence="1 2">
    <name type="scientific">Catharanthus roseus</name>
    <name type="common">Madagascar periwinkle</name>
    <name type="synonym">Vinca rosea</name>
    <dbReference type="NCBI Taxonomy" id="4058"/>
    <lineage>
        <taxon>Eukaryota</taxon>
        <taxon>Viridiplantae</taxon>
        <taxon>Streptophyta</taxon>
        <taxon>Embryophyta</taxon>
        <taxon>Tracheophyta</taxon>
        <taxon>Spermatophyta</taxon>
        <taxon>Magnoliopsida</taxon>
        <taxon>eudicotyledons</taxon>
        <taxon>Gunneridae</taxon>
        <taxon>Pentapetalae</taxon>
        <taxon>asterids</taxon>
        <taxon>lamiids</taxon>
        <taxon>Gentianales</taxon>
        <taxon>Apocynaceae</taxon>
        <taxon>Rauvolfioideae</taxon>
        <taxon>Vinceae</taxon>
        <taxon>Catharanthinae</taxon>
        <taxon>Catharanthus</taxon>
    </lineage>
</organism>